<dbReference type="PRINTS" id="PR00344">
    <property type="entry name" value="BCTRLSENSOR"/>
</dbReference>
<dbReference type="InterPro" id="IPR003661">
    <property type="entry name" value="HisK_dim/P_dom"/>
</dbReference>
<dbReference type="SMART" id="SM00387">
    <property type="entry name" value="HATPase_c"/>
    <property type="match status" value="1"/>
</dbReference>
<keyword evidence="10" id="KW-1133">Transmembrane helix</keyword>
<keyword evidence="13" id="KW-1185">Reference proteome</keyword>
<feature type="transmembrane region" description="Helical" evidence="10">
    <location>
        <begin position="179"/>
        <end position="205"/>
    </location>
</feature>
<comment type="catalytic activity">
    <reaction evidence="1">
        <text>ATP + protein L-histidine = ADP + protein N-phospho-L-histidine.</text>
        <dbReference type="EC" id="2.7.13.3"/>
    </reaction>
</comment>
<proteinExistence type="predicted"/>
<keyword evidence="3" id="KW-0597">Phosphoprotein</keyword>
<dbReference type="CDD" id="cd00075">
    <property type="entry name" value="HATPase"/>
    <property type="match status" value="1"/>
</dbReference>
<protein>
    <recommendedName>
        <fullName evidence="2">histidine kinase</fullName>
        <ecNumber evidence="2">2.7.13.3</ecNumber>
    </recommendedName>
</protein>
<dbReference type="KEGG" id="gms:SOIL9_24240"/>
<evidence type="ECO:0000256" key="4">
    <source>
        <dbReference type="ARBA" id="ARBA00022679"/>
    </source>
</evidence>
<evidence type="ECO:0000256" key="3">
    <source>
        <dbReference type="ARBA" id="ARBA00022553"/>
    </source>
</evidence>
<evidence type="ECO:0000313" key="12">
    <source>
        <dbReference type="EMBL" id="VTR95290.1"/>
    </source>
</evidence>
<keyword evidence="6 12" id="KW-0418">Kinase</keyword>
<evidence type="ECO:0000259" key="11">
    <source>
        <dbReference type="PROSITE" id="PS50109"/>
    </source>
</evidence>
<sequence>MQTRIVARLTAPVAAVSVLLVAVAVSAAWYARDSQRNVSVMLDNHVASVHAAQELEISLREIHVQFDRYLITGERKHLDSVPRLQQRAAEALEGAEKLATMDQEQVLMRRVRKGYEHFFAEYDRLEQAPPSQGVYAKVLDLIDTVLAREILEPAREYLKINEGMLNRASEANRELSQRLTVGLVGLGVCGSVAGLLGGWVIAVSLRRSLLNTDRVLRDTAALLGEAAHVPSEVETAGPPGTTLQRVTHAAAAVLNRLKQTERDALRAEQLAWVGQMAAGIAHEVRNPLTVIKLLVQAATDPRRANGFRPQDLRVLEGEILRLEQIIRTFLDFARPPRPEKKPVEPGELIRSCLAGIGARAELQGVEIRTVLPPDLPSLDADPGQLGQVFYNLLFNALDVLPSGGTIRITAIGSEDTLTVQVSDTGPGLPAGLEEQIFDPFISTKETGLGLGLSICRRIVEAHGGSIGAGNGPAGGAVFVVRLPSVARAPERTDALVSAGAK</sequence>
<dbReference type="Pfam" id="PF00512">
    <property type="entry name" value="HisKA"/>
    <property type="match status" value="1"/>
</dbReference>
<feature type="domain" description="Histidine kinase" evidence="11">
    <location>
        <begin position="279"/>
        <end position="486"/>
    </location>
</feature>
<gene>
    <name evidence="12" type="ORF">SOIL9_24240</name>
</gene>
<evidence type="ECO:0000256" key="6">
    <source>
        <dbReference type="ARBA" id="ARBA00022777"/>
    </source>
</evidence>
<dbReference type="SMART" id="SM00388">
    <property type="entry name" value="HisKA"/>
    <property type="match status" value="1"/>
</dbReference>
<evidence type="ECO:0000313" key="13">
    <source>
        <dbReference type="Proteomes" id="UP000464178"/>
    </source>
</evidence>
<evidence type="ECO:0000256" key="9">
    <source>
        <dbReference type="SAM" id="Coils"/>
    </source>
</evidence>
<dbReference type="InterPro" id="IPR036890">
    <property type="entry name" value="HATPase_C_sf"/>
</dbReference>
<dbReference type="Proteomes" id="UP000464178">
    <property type="component" value="Chromosome"/>
</dbReference>
<keyword evidence="8" id="KW-0902">Two-component regulatory system</keyword>
<evidence type="ECO:0000256" key="8">
    <source>
        <dbReference type="ARBA" id="ARBA00023012"/>
    </source>
</evidence>
<dbReference type="AlphaFoldDB" id="A0A6P2D775"/>
<evidence type="ECO:0000256" key="5">
    <source>
        <dbReference type="ARBA" id="ARBA00022741"/>
    </source>
</evidence>
<dbReference type="SUPFAM" id="SSF47384">
    <property type="entry name" value="Homodimeric domain of signal transducing histidine kinase"/>
    <property type="match status" value="1"/>
</dbReference>
<name>A0A6P2D775_9BACT</name>
<evidence type="ECO:0000256" key="2">
    <source>
        <dbReference type="ARBA" id="ARBA00012438"/>
    </source>
</evidence>
<keyword evidence="10" id="KW-0812">Transmembrane</keyword>
<dbReference type="InterPro" id="IPR003594">
    <property type="entry name" value="HATPase_dom"/>
</dbReference>
<dbReference type="PROSITE" id="PS50109">
    <property type="entry name" value="HIS_KIN"/>
    <property type="match status" value="1"/>
</dbReference>
<dbReference type="InterPro" id="IPR036097">
    <property type="entry name" value="HisK_dim/P_sf"/>
</dbReference>
<dbReference type="GO" id="GO:0005524">
    <property type="term" value="F:ATP binding"/>
    <property type="evidence" value="ECO:0007669"/>
    <property type="project" value="UniProtKB-KW"/>
</dbReference>
<feature type="coiled-coil region" evidence="9">
    <location>
        <begin position="243"/>
        <end position="270"/>
    </location>
</feature>
<dbReference type="InterPro" id="IPR004358">
    <property type="entry name" value="Sig_transdc_His_kin-like_C"/>
</dbReference>
<dbReference type="Gene3D" id="3.30.565.10">
    <property type="entry name" value="Histidine kinase-like ATPase, C-terminal domain"/>
    <property type="match status" value="1"/>
</dbReference>
<accession>A0A6P2D775</accession>
<keyword evidence="10" id="KW-0472">Membrane</keyword>
<dbReference type="RefSeq" id="WP_162669725.1">
    <property type="nucleotide sequence ID" value="NZ_LR593886.1"/>
</dbReference>
<evidence type="ECO:0000256" key="10">
    <source>
        <dbReference type="SAM" id="Phobius"/>
    </source>
</evidence>
<keyword evidence="9" id="KW-0175">Coiled coil</keyword>
<keyword evidence="4" id="KW-0808">Transferase</keyword>
<dbReference type="EMBL" id="LR593886">
    <property type="protein sequence ID" value="VTR95290.1"/>
    <property type="molecule type" value="Genomic_DNA"/>
</dbReference>
<dbReference type="Pfam" id="PF02518">
    <property type="entry name" value="HATPase_c"/>
    <property type="match status" value="1"/>
</dbReference>
<organism evidence="12 13">
    <name type="scientific">Gemmata massiliana</name>
    <dbReference type="NCBI Taxonomy" id="1210884"/>
    <lineage>
        <taxon>Bacteria</taxon>
        <taxon>Pseudomonadati</taxon>
        <taxon>Planctomycetota</taxon>
        <taxon>Planctomycetia</taxon>
        <taxon>Gemmatales</taxon>
        <taxon>Gemmataceae</taxon>
        <taxon>Gemmata</taxon>
    </lineage>
</organism>
<dbReference type="EC" id="2.7.13.3" evidence="2"/>
<dbReference type="SUPFAM" id="SSF55874">
    <property type="entry name" value="ATPase domain of HSP90 chaperone/DNA topoisomerase II/histidine kinase"/>
    <property type="match status" value="1"/>
</dbReference>
<dbReference type="InterPro" id="IPR005467">
    <property type="entry name" value="His_kinase_dom"/>
</dbReference>
<reference evidence="12 13" key="1">
    <citation type="submission" date="2019-05" db="EMBL/GenBank/DDBJ databases">
        <authorList>
            <consortium name="Science for Life Laboratories"/>
        </authorList>
    </citation>
    <scope>NUCLEOTIDE SEQUENCE [LARGE SCALE GENOMIC DNA]</scope>
    <source>
        <strain evidence="12">Soil9</strain>
    </source>
</reference>
<dbReference type="PANTHER" id="PTHR43065:SF10">
    <property type="entry name" value="PEROXIDE STRESS-ACTIVATED HISTIDINE KINASE MAK3"/>
    <property type="match status" value="1"/>
</dbReference>
<evidence type="ECO:0000256" key="1">
    <source>
        <dbReference type="ARBA" id="ARBA00000085"/>
    </source>
</evidence>
<dbReference type="PANTHER" id="PTHR43065">
    <property type="entry name" value="SENSOR HISTIDINE KINASE"/>
    <property type="match status" value="1"/>
</dbReference>
<dbReference type="Gene3D" id="1.10.287.130">
    <property type="match status" value="1"/>
</dbReference>
<keyword evidence="5" id="KW-0547">Nucleotide-binding</keyword>
<dbReference type="GO" id="GO:0000155">
    <property type="term" value="F:phosphorelay sensor kinase activity"/>
    <property type="evidence" value="ECO:0007669"/>
    <property type="project" value="InterPro"/>
</dbReference>
<evidence type="ECO:0000256" key="7">
    <source>
        <dbReference type="ARBA" id="ARBA00022840"/>
    </source>
</evidence>
<keyword evidence="7" id="KW-0067">ATP-binding</keyword>
<dbReference type="CDD" id="cd00082">
    <property type="entry name" value="HisKA"/>
    <property type="match status" value="1"/>
</dbReference>